<evidence type="ECO:0000256" key="12">
    <source>
        <dbReference type="ARBA" id="ARBA00023136"/>
    </source>
</evidence>
<dbReference type="AlphaFoldDB" id="A0A8E3MGG6"/>
<keyword evidence="6" id="KW-0812">Transmembrane</keyword>
<comment type="similarity">
    <text evidence="2">Belongs to the FtsK/SpoIIIE/SftA family.</text>
</comment>
<keyword evidence="7" id="KW-0547">Nucleotide-binding</keyword>
<dbReference type="InterPro" id="IPR025199">
    <property type="entry name" value="FtsK_4TM"/>
</dbReference>
<dbReference type="Pfam" id="PF01580">
    <property type="entry name" value="FtsK_SpoIIIE"/>
    <property type="match status" value="1"/>
</dbReference>
<keyword evidence="8" id="KW-0159">Chromosome partition</keyword>
<dbReference type="Gene3D" id="1.10.10.10">
    <property type="entry name" value="Winged helix-like DNA-binding domain superfamily/Winged helix DNA-binding domain"/>
    <property type="match status" value="1"/>
</dbReference>
<keyword evidence="10" id="KW-1133">Transmembrane helix</keyword>
<dbReference type="SMART" id="SM00843">
    <property type="entry name" value="Ftsk_gamma"/>
    <property type="match status" value="1"/>
</dbReference>
<dbReference type="GO" id="GO:0051301">
    <property type="term" value="P:cell division"/>
    <property type="evidence" value="ECO:0007669"/>
    <property type="project" value="UniProtKB-KW"/>
</dbReference>
<evidence type="ECO:0000256" key="2">
    <source>
        <dbReference type="ARBA" id="ARBA00006474"/>
    </source>
</evidence>
<dbReference type="PROSITE" id="PS50901">
    <property type="entry name" value="FTSK"/>
    <property type="match status" value="1"/>
</dbReference>
<dbReference type="InterPro" id="IPR041027">
    <property type="entry name" value="FtsK_alpha"/>
</dbReference>
<evidence type="ECO:0000256" key="7">
    <source>
        <dbReference type="ARBA" id="ARBA00022741"/>
    </source>
</evidence>
<keyword evidence="9" id="KW-0067">ATP-binding</keyword>
<keyword evidence="12" id="KW-0472">Membrane</keyword>
<dbReference type="Gene3D" id="3.40.50.300">
    <property type="entry name" value="P-loop containing nucleotide triphosphate hydrolases"/>
    <property type="match status" value="1"/>
</dbReference>
<evidence type="ECO:0000256" key="3">
    <source>
        <dbReference type="ARBA" id="ARBA00020887"/>
    </source>
</evidence>
<evidence type="ECO:0000256" key="13">
    <source>
        <dbReference type="ARBA" id="ARBA00023306"/>
    </source>
</evidence>
<dbReference type="SUPFAM" id="SSF46785">
    <property type="entry name" value="Winged helix' DNA-binding domain"/>
    <property type="match status" value="1"/>
</dbReference>
<evidence type="ECO:0000256" key="10">
    <source>
        <dbReference type="ARBA" id="ARBA00022989"/>
    </source>
</evidence>
<evidence type="ECO:0000256" key="1">
    <source>
        <dbReference type="ARBA" id="ARBA00004651"/>
    </source>
</evidence>
<dbReference type="InterPro" id="IPR027417">
    <property type="entry name" value="P-loop_NTPase"/>
</dbReference>
<dbReference type="InterPro" id="IPR018541">
    <property type="entry name" value="Ftsk_gamma"/>
</dbReference>
<dbReference type="InterPro" id="IPR036390">
    <property type="entry name" value="WH_DNA-bd_sf"/>
</dbReference>
<evidence type="ECO:0000256" key="11">
    <source>
        <dbReference type="ARBA" id="ARBA00023125"/>
    </source>
</evidence>
<dbReference type="GO" id="GO:0003677">
    <property type="term" value="F:DNA binding"/>
    <property type="evidence" value="ECO:0007669"/>
    <property type="project" value="UniProtKB-KW"/>
</dbReference>
<comment type="subcellular location">
    <subcellularLocation>
        <location evidence="1">Cell membrane</location>
        <topology evidence="1">Multi-pass membrane protein</topology>
    </subcellularLocation>
</comment>
<proteinExistence type="inferred from homology"/>
<keyword evidence="5 14" id="KW-0132">Cell division</keyword>
<dbReference type="Pfam" id="PF13491">
    <property type="entry name" value="FtsK_4TM"/>
    <property type="match status" value="1"/>
</dbReference>
<gene>
    <name evidence="14" type="ORF">CEP48_04500</name>
</gene>
<evidence type="ECO:0000256" key="6">
    <source>
        <dbReference type="ARBA" id="ARBA00022692"/>
    </source>
</evidence>
<dbReference type="GO" id="GO:0005886">
    <property type="term" value="C:plasma membrane"/>
    <property type="evidence" value="ECO:0007669"/>
    <property type="project" value="UniProtKB-SubCell"/>
</dbReference>
<dbReference type="Pfam" id="PF09397">
    <property type="entry name" value="FtsK_gamma"/>
    <property type="match status" value="1"/>
</dbReference>
<evidence type="ECO:0000256" key="4">
    <source>
        <dbReference type="ARBA" id="ARBA00022475"/>
    </source>
</evidence>
<keyword evidence="11" id="KW-0238">DNA-binding</keyword>
<dbReference type="EMBL" id="CP022011">
    <property type="protein sequence ID" value="QDJ14728.1"/>
    <property type="molecule type" value="Genomic_DNA"/>
</dbReference>
<dbReference type="FunFam" id="3.40.50.300:FF:000209">
    <property type="entry name" value="Cell division protein FtsK"/>
    <property type="match status" value="1"/>
</dbReference>
<dbReference type="CDD" id="cd01127">
    <property type="entry name" value="TrwB_TraG_TraD_VirD4"/>
    <property type="match status" value="1"/>
</dbReference>
<dbReference type="InterPro" id="IPR050206">
    <property type="entry name" value="FtsK/SpoIIIE/SftA"/>
</dbReference>
<dbReference type="Proteomes" id="UP000955338">
    <property type="component" value="Chromosome"/>
</dbReference>
<dbReference type="Pfam" id="PF17854">
    <property type="entry name" value="FtsK_alpha"/>
    <property type="match status" value="1"/>
</dbReference>
<dbReference type="InterPro" id="IPR002543">
    <property type="entry name" value="FtsK_dom"/>
</dbReference>
<evidence type="ECO:0000313" key="15">
    <source>
        <dbReference type="Proteomes" id="UP000955338"/>
    </source>
</evidence>
<evidence type="ECO:0000256" key="9">
    <source>
        <dbReference type="ARBA" id="ARBA00022840"/>
    </source>
</evidence>
<accession>A0A8E3MGG6</accession>
<name>A0A8E3MGG6_9PAST</name>
<organism evidence="14 15">
    <name type="scientific">Mergibacter septicus</name>
    <dbReference type="NCBI Taxonomy" id="221402"/>
    <lineage>
        <taxon>Bacteria</taxon>
        <taxon>Pseudomonadati</taxon>
        <taxon>Pseudomonadota</taxon>
        <taxon>Gammaproteobacteria</taxon>
        <taxon>Pasteurellales</taxon>
        <taxon>Pasteurellaceae</taxon>
        <taxon>Mergibacter</taxon>
    </lineage>
</organism>
<sequence length="1050" mass="116210">MLSNIERKNLQVKSKMIEKPLYFGRFLAGMMALFGGYLLVAWASYTPLDNAWSIANDPTMLQNKAGAFGAWWIDLFFSFFGYVGNLIPFIVFFIPFFILTRQISLRSCWQVILLLIGISCFITGLSLLTTLLSPSFNWENGGGAIGGLLGQILYPVLNKAGLLFVAIVATFCGFLLGEGTAFFRSIVNFYHWVNAKETISAPIVDSTETESEKVFISGLDEQKNTSKDSEITQQQSSNSDNRLNVLEDTASIADILKLDQEKNDSVILSQLEPQATPEEGVSKAVEMVTVDNNYTPPNIIGLSKTVDPVETGTTEKNPLDFSVIEQKAQEENTEQVEKIAESILPIVSVENRNEDLSAQADTSIVETIAENSNLALASEDQADELENEHHAELVRQFKELERQKRQELEQRAKALNAEDTLKILLGEEQIPPTTPQESIVATEVITQPNVDQPNKDEVAQQPIALAETPTVSLVEASILQVKQVAEQSSVVEMGITEAIPQPMIQPQADEVKHDVVVTSAVAEQVEENRAETQKPHYKPYANSLIHPLLQPKTLEKPTTPMPSLALLEQPKTEQAVVTEGEITSISQRIEQQLRNFNIKATVKDVLIGPVVTRYDIELHPGVKASRVTSIETDLARSLMLGAIRIAEMIPGKPYVGIETPNRHRQIVALRDVLDSEEFRNATSPLSMALGKDISGKAVVVDLANMPHLLVAGSTGSGKSVGVNTMILSLLFKVKPDQVKFIMIDPKQVELNVYNDIPHLLTEVVTDMKKAANALRWCVDEMERRYQLLSVLRVRNIEGYNEKIEQAEEMGLPIPNPLWRPGDTMDQMPPALEKLPYIVVIVDEFADLMMIVGKSVEELIARLAQKARAIGIHLILATQRPSVDVITGLIKSNIPSRIAFTVASKIDSRTILDTSGAESLLGKGDMLYSGTNSNQLVRVHGAFMTTDEVVRVADDWRARGTPQYLTEILETSEDEQNDSVNRYGSGELDDRFDEAVALVLNSGNTSANYLQRRLGVGFPRAARILDQMEEQGIVSSPVNGKREILDRRGEY</sequence>
<dbReference type="PANTHER" id="PTHR22683">
    <property type="entry name" value="SPORULATION PROTEIN RELATED"/>
    <property type="match status" value="1"/>
</dbReference>
<evidence type="ECO:0000313" key="14">
    <source>
        <dbReference type="EMBL" id="QDJ14728.1"/>
    </source>
</evidence>
<evidence type="ECO:0000256" key="5">
    <source>
        <dbReference type="ARBA" id="ARBA00022618"/>
    </source>
</evidence>
<keyword evidence="4" id="KW-1003">Cell membrane</keyword>
<reference evidence="14" key="1">
    <citation type="submission" date="2017-06" db="EMBL/GenBank/DDBJ databases">
        <title>Genome sequencing of pathogenic and non-pathogenic strains within Bisgaard taxon 40.</title>
        <authorList>
            <person name="Ladner J.T."/>
            <person name="Lovett S.P."/>
            <person name="Koroleva G."/>
            <person name="Lorch J.M."/>
        </authorList>
    </citation>
    <scope>NUCLEOTIDE SEQUENCE</scope>
    <source>
        <strain evidence="14">27576-1-I1</strain>
    </source>
</reference>
<dbReference type="GO" id="GO:0007059">
    <property type="term" value="P:chromosome segregation"/>
    <property type="evidence" value="ECO:0007669"/>
    <property type="project" value="UniProtKB-KW"/>
</dbReference>
<dbReference type="Gene3D" id="3.30.980.40">
    <property type="match status" value="1"/>
</dbReference>
<keyword evidence="15" id="KW-1185">Reference proteome</keyword>
<dbReference type="PANTHER" id="PTHR22683:SF41">
    <property type="entry name" value="DNA TRANSLOCASE FTSK"/>
    <property type="match status" value="1"/>
</dbReference>
<keyword evidence="13" id="KW-0131">Cell cycle</keyword>
<dbReference type="SUPFAM" id="SSF52540">
    <property type="entry name" value="P-loop containing nucleoside triphosphate hydrolases"/>
    <property type="match status" value="1"/>
</dbReference>
<dbReference type="GO" id="GO:0005524">
    <property type="term" value="F:ATP binding"/>
    <property type="evidence" value="ECO:0007669"/>
    <property type="project" value="UniProtKB-UniRule"/>
</dbReference>
<evidence type="ECO:0000256" key="8">
    <source>
        <dbReference type="ARBA" id="ARBA00022829"/>
    </source>
</evidence>
<protein>
    <recommendedName>
        <fullName evidence="3">DNA translocase FtsK</fullName>
    </recommendedName>
</protein>
<dbReference type="InterPro" id="IPR036388">
    <property type="entry name" value="WH-like_DNA-bd_sf"/>
</dbReference>